<dbReference type="Proteomes" id="UP000092154">
    <property type="component" value="Unassembled WGS sequence"/>
</dbReference>
<keyword evidence="2" id="KW-1185">Reference proteome</keyword>
<evidence type="ECO:0000313" key="2">
    <source>
        <dbReference type="Proteomes" id="UP000092154"/>
    </source>
</evidence>
<name>A0A1B7MLX0_9AGAM</name>
<dbReference type="InParanoid" id="A0A1B7MLX0"/>
<dbReference type="AlphaFoldDB" id="A0A1B7MLX0"/>
<proteinExistence type="predicted"/>
<sequence>MFCAPTRRIPASVPLDISTLPRPHMVRTNSHSFAGLIILKSAKRFARTAPLHEVRGSLEERANANGRMTATCSASVLSGHSTIRSVSRVGDDRFSRLISHVRRWT</sequence>
<accession>A0A1B7MLX0</accession>
<gene>
    <name evidence="1" type="ORF">K503DRAFT_510428</name>
</gene>
<organism evidence="1 2">
    <name type="scientific">Rhizopogon vinicolor AM-OR11-026</name>
    <dbReference type="NCBI Taxonomy" id="1314800"/>
    <lineage>
        <taxon>Eukaryota</taxon>
        <taxon>Fungi</taxon>
        <taxon>Dikarya</taxon>
        <taxon>Basidiomycota</taxon>
        <taxon>Agaricomycotina</taxon>
        <taxon>Agaricomycetes</taxon>
        <taxon>Agaricomycetidae</taxon>
        <taxon>Boletales</taxon>
        <taxon>Suillineae</taxon>
        <taxon>Rhizopogonaceae</taxon>
        <taxon>Rhizopogon</taxon>
    </lineage>
</organism>
<protein>
    <submittedName>
        <fullName evidence="1">Uncharacterized protein</fullName>
    </submittedName>
</protein>
<dbReference type="EMBL" id="KV448740">
    <property type="protein sequence ID" value="OAX33603.1"/>
    <property type="molecule type" value="Genomic_DNA"/>
</dbReference>
<evidence type="ECO:0000313" key="1">
    <source>
        <dbReference type="EMBL" id="OAX33603.1"/>
    </source>
</evidence>
<reference evidence="1 2" key="1">
    <citation type="submission" date="2016-06" db="EMBL/GenBank/DDBJ databases">
        <title>Comparative genomics of the ectomycorrhizal sister species Rhizopogon vinicolor and Rhizopogon vesiculosus (Basidiomycota: Boletales) reveals a divergence of the mating type B locus.</title>
        <authorList>
            <consortium name="DOE Joint Genome Institute"/>
            <person name="Mujic A.B."/>
            <person name="Kuo A."/>
            <person name="Tritt A."/>
            <person name="Lipzen A."/>
            <person name="Chen C."/>
            <person name="Johnson J."/>
            <person name="Sharma A."/>
            <person name="Barry K."/>
            <person name="Grigoriev I.V."/>
            <person name="Spatafora J.W."/>
        </authorList>
    </citation>
    <scope>NUCLEOTIDE SEQUENCE [LARGE SCALE GENOMIC DNA]</scope>
    <source>
        <strain evidence="1 2">AM-OR11-026</strain>
    </source>
</reference>